<evidence type="ECO:0000256" key="3">
    <source>
        <dbReference type="ARBA" id="ARBA00023004"/>
    </source>
</evidence>
<evidence type="ECO:0000313" key="5">
    <source>
        <dbReference type="EMBL" id="GBL97932.1"/>
    </source>
</evidence>
<organism evidence="5 6">
    <name type="scientific">Araneus ventricosus</name>
    <name type="common">Orbweaver spider</name>
    <name type="synonym">Epeira ventricosa</name>
    <dbReference type="NCBI Taxonomy" id="182803"/>
    <lineage>
        <taxon>Eukaryota</taxon>
        <taxon>Metazoa</taxon>
        <taxon>Ecdysozoa</taxon>
        <taxon>Arthropoda</taxon>
        <taxon>Chelicerata</taxon>
        <taxon>Arachnida</taxon>
        <taxon>Araneae</taxon>
        <taxon>Araneomorphae</taxon>
        <taxon>Entelegynae</taxon>
        <taxon>Araneoidea</taxon>
        <taxon>Araneidae</taxon>
        <taxon>Araneus</taxon>
    </lineage>
</organism>
<keyword evidence="6" id="KW-1185">Reference proteome</keyword>
<proteinExistence type="inferred from homology"/>
<dbReference type="Proteomes" id="UP000499080">
    <property type="component" value="Unassembled WGS sequence"/>
</dbReference>
<reference evidence="5 6" key="1">
    <citation type="journal article" date="2019" name="Sci. Rep.">
        <title>Orb-weaving spider Araneus ventricosus genome elucidates the spidroin gene catalogue.</title>
        <authorList>
            <person name="Kono N."/>
            <person name="Nakamura H."/>
            <person name="Ohtoshi R."/>
            <person name="Moran D.A.P."/>
            <person name="Shinohara A."/>
            <person name="Yoshida Y."/>
            <person name="Fujiwara M."/>
            <person name="Mori M."/>
            <person name="Tomita M."/>
            <person name="Arakawa K."/>
        </authorList>
    </citation>
    <scope>NUCLEOTIDE SEQUENCE [LARGE SCALE GENOMIC DNA]</scope>
</reference>
<keyword evidence="4" id="KW-0503">Monooxygenase</keyword>
<keyword evidence="3" id="KW-0408">Iron</keyword>
<dbReference type="AlphaFoldDB" id="A0A4Y2C0K4"/>
<evidence type="ECO:0000256" key="2">
    <source>
        <dbReference type="ARBA" id="ARBA00022723"/>
    </source>
</evidence>
<dbReference type="Pfam" id="PF00067">
    <property type="entry name" value="p450"/>
    <property type="match status" value="1"/>
</dbReference>
<accession>A0A4Y2C0K4</accession>
<dbReference type="GO" id="GO:0005506">
    <property type="term" value="F:iron ion binding"/>
    <property type="evidence" value="ECO:0007669"/>
    <property type="project" value="InterPro"/>
</dbReference>
<sequence>ETNLRGYRIPKGAITVVQACTCHYDDEVYEEPKKFNPSRYILKDAKKRPELPVTFGVGKLLKQFSK</sequence>
<comment type="caution">
    <text evidence="5">The sequence shown here is derived from an EMBL/GenBank/DDBJ whole genome shotgun (WGS) entry which is preliminary data.</text>
</comment>
<dbReference type="GO" id="GO:0016712">
    <property type="term" value="F:oxidoreductase activity, acting on paired donors, with incorporation or reduction of molecular oxygen, reduced flavin or flavoprotein as one donor, and incorporation of one atom of oxygen"/>
    <property type="evidence" value="ECO:0007669"/>
    <property type="project" value="TreeGrafter"/>
</dbReference>
<keyword evidence="4" id="KW-0560">Oxidoreductase</keyword>
<dbReference type="GO" id="GO:0008395">
    <property type="term" value="F:steroid hydroxylase activity"/>
    <property type="evidence" value="ECO:0007669"/>
    <property type="project" value="TreeGrafter"/>
</dbReference>
<dbReference type="EMBL" id="BGPR01085065">
    <property type="protein sequence ID" value="GBL97932.1"/>
    <property type="molecule type" value="Genomic_DNA"/>
</dbReference>
<dbReference type="InterPro" id="IPR001128">
    <property type="entry name" value="Cyt_P450"/>
</dbReference>
<comment type="similarity">
    <text evidence="1">Belongs to the cytochrome P450 family.</text>
</comment>
<name>A0A4Y2C0K4_ARAVE</name>
<protein>
    <submittedName>
        <fullName evidence="5">Uncharacterized protein</fullName>
    </submittedName>
</protein>
<gene>
    <name evidence="5" type="ORF">AVEN_264213_1</name>
</gene>
<dbReference type="GO" id="GO:0006805">
    <property type="term" value="P:xenobiotic metabolic process"/>
    <property type="evidence" value="ECO:0007669"/>
    <property type="project" value="TreeGrafter"/>
</dbReference>
<dbReference type="GO" id="GO:0020037">
    <property type="term" value="F:heme binding"/>
    <property type="evidence" value="ECO:0007669"/>
    <property type="project" value="InterPro"/>
</dbReference>
<dbReference type="InterPro" id="IPR050182">
    <property type="entry name" value="Cytochrome_P450_fam2"/>
</dbReference>
<evidence type="ECO:0000313" key="6">
    <source>
        <dbReference type="Proteomes" id="UP000499080"/>
    </source>
</evidence>
<dbReference type="PANTHER" id="PTHR24300:SF397">
    <property type="entry name" value="CYTOCHROME P450 2U1"/>
    <property type="match status" value="1"/>
</dbReference>
<dbReference type="OrthoDB" id="6424656at2759"/>
<dbReference type="Gene3D" id="1.10.630.10">
    <property type="entry name" value="Cytochrome P450"/>
    <property type="match status" value="1"/>
</dbReference>
<dbReference type="InterPro" id="IPR036396">
    <property type="entry name" value="Cyt_P450_sf"/>
</dbReference>
<evidence type="ECO:0000256" key="1">
    <source>
        <dbReference type="ARBA" id="ARBA00010617"/>
    </source>
</evidence>
<dbReference type="GO" id="GO:0005737">
    <property type="term" value="C:cytoplasm"/>
    <property type="evidence" value="ECO:0007669"/>
    <property type="project" value="TreeGrafter"/>
</dbReference>
<dbReference type="PANTHER" id="PTHR24300">
    <property type="entry name" value="CYTOCHROME P450 508A4-RELATED"/>
    <property type="match status" value="1"/>
</dbReference>
<feature type="non-terminal residue" evidence="5">
    <location>
        <position position="1"/>
    </location>
</feature>
<dbReference type="GO" id="GO:0006082">
    <property type="term" value="P:organic acid metabolic process"/>
    <property type="evidence" value="ECO:0007669"/>
    <property type="project" value="TreeGrafter"/>
</dbReference>
<keyword evidence="2" id="KW-0479">Metal-binding</keyword>
<evidence type="ECO:0000256" key="4">
    <source>
        <dbReference type="ARBA" id="ARBA00023033"/>
    </source>
</evidence>
<dbReference type="SUPFAM" id="SSF48264">
    <property type="entry name" value="Cytochrome P450"/>
    <property type="match status" value="1"/>
</dbReference>